<dbReference type="InterPro" id="IPR027370">
    <property type="entry name" value="Znf-RING_euk"/>
</dbReference>
<dbReference type="InterPro" id="IPR001841">
    <property type="entry name" value="Znf_RING"/>
</dbReference>
<feature type="repeat" description="NHL" evidence="6">
    <location>
        <begin position="679"/>
        <end position="722"/>
    </location>
</feature>
<evidence type="ECO:0000256" key="3">
    <source>
        <dbReference type="ARBA" id="ARBA00022771"/>
    </source>
</evidence>
<dbReference type="PROSITE" id="PS00518">
    <property type="entry name" value="ZF_RING_1"/>
    <property type="match status" value="1"/>
</dbReference>
<evidence type="ECO:0000259" key="8">
    <source>
        <dbReference type="PROSITE" id="PS50089"/>
    </source>
</evidence>
<dbReference type="SUPFAM" id="SSF57850">
    <property type="entry name" value="RING/U-box"/>
    <property type="match status" value="1"/>
</dbReference>
<accession>A0A9Q1BUV5</accession>
<dbReference type="GO" id="GO:0061630">
    <property type="term" value="F:ubiquitin protein ligase activity"/>
    <property type="evidence" value="ECO:0007669"/>
    <property type="project" value="TreeGrafter"/>
</dbReference>
<evidence type="ECO:0000256" key="7">
    <source>
        <dbReference type="SAM" id="MobiDB-lite"/>
    </source>
</evidence>
<dbReference type="InterPro" id="IPR017907">
    <property type="entry name" value="Znf_RING_CS"/>
</dbReference>
<organism evidence="9 10">
    <name type="scientific">Holothuria leucospilota</name>
    <name type="common">Black long sea cucumber</name>
    <name type="synonym">Mertensiothuria leucospilota</name>
    <dbReference type="NCBI Taxonomy" id="206669"/>
    <lineage>
        <taxon>Eukaryota</taxon>
        <taxon>Metazoa</taxon>
        <taxon>Echinodermata</taxon>
        <taxon>Eleutherozoa</taxon>
        <taxon>Echinozoa</taxon>
        <taxon>Holothuroidea</taxon>
        <taxon>Aspidochirotacea</taxon>
        <taxon>Aspidochirotida</taxon>
        <taxon>Holothuriidae</taxon>
        <taxon>Holothuria</taxon>
    </lineage>
</organism>
<feature type="repeat" description="NHL" evidence="6">
    <location>
        <begin position="634"/>
        <end position="675"/>
    </location>
</feature>
<dbReference type="Gene3D" id="3.30.40.10">
    <property type="entry name" value="Zinc/RING finger domain, C3HC4 (zinc finger)"/>
    <property type="match status" value="1"/>
</dbReference>
<evidence type="ECO:0000256" key="1">
    <source>
        <dbReference type="ARBA" id="ARBA00022723"/>
    </source>
</evidence>
<feature type="compositionally biased region" description="Polar residues" evidence="7">
    <location>
        <begin position="321"/>
        <end position="351"/>
    </location>
</feature>
<dbReference type="CDD" id="cd05819">
    <property type="entry name" value="NHL"/>
    <property type="match status" value="1"/>
</dbReference>
<keyword evidence="10" id="KW-1185">Reference proteome</keyword>
<dbReference type="SMART" id="SM00184">
    <property type="entry name" value="RING"/>
    <property type="match status" value="1"/>
</dbReference>
<name>A0A9Q1BUV5_HOLLE</name>
<dbReference type="InterPro" id="IPR001258">
    <property type="entry name" value="NHL_repeat"/>
</dbReference>
<feature type="region of interest" description="Disordered" evidence="7">
    <location>
        <begin position="85"/>
        <end position="108"/>
    </location>
</feature>
<feature type="repeat" description="NHL" evidence="6">
    <location>
        <begin position="726"/>
        <end position="764"/>
    </location>
</feature>
<protein>
    <submittedName>
        <fullName evidence="9">RING finger protein nhl-1</fullName>
    </submittedName>
</protein>
<reference evidence="9" key="1">
    <citation type="submission" date="2021-10" db="EMBL/GenBank/DDBJ databases">
        <title>Tropical sea cucumber genome reveals ecological adaptation and Cuvierian tubules defense mechanism.</title>
        <authorList>
            <person name="Chen T."/>
        </authorList>
    </citation>
    <scope>NUCLEOTIDE SEQUENCE</scope>
    <source>
        <strain evidence="9">Nanhai2018</strain>
        <tissue evidence="9">Muscle</tissue>
    </source>
</reference>
<dbReference type="GO" id="GO:0000209">
    <property type="term" value="P:protein polyubiquitination"/>
    <property type="evidence" value="ECO:0007669"/>
    <property type="project" value="TreeGrafter"/>
</dbReference>
<dbReference type="InterPro" id="IPR050952">
    <property type="entry name" value="TRIM-NHL_E3_ligases"/>
</dbReference>
<feature type="compositionally biased region" description="Polar residues" evidence="7">
    <location>
        <begin position="388"/>
        <end position="399"/>
    </location>
</feature>
<keyword evidence="4" id="KW-0862">Zinc</keyword>
<feature type="compositionally biased region" description="Low complexity" evidence="7">
    <location>
        <begin position="95"/>
        <end position="108"/>
    </location>
</feature>
<comment type="caution">
    <text evidence="9">The sequence shown here is derived from an EMBL/GenBank/DDBJ whole genome shotgun (WGS) entry which is preliminary data.</text>
</comment>
<feature type="compositionally biased region" description="Polar residues" evidence="7">
    <location>
        <begin position="426"/>
        <end position="436"/>
    </location>
</feature>
<feature type="repeat" description="NHL" evidence="6">
    <location>
        <begin position="538"/>
        <end position="581"/>
    </location>
</feature>
<evidence type="ECO:0000256" key="6">
    <source>
        <dbReference type="PROSITE-ProRule" id="PRU00504"/>
    </source>
</evidence>
<dbReference type="EMBL" id="JAIZAY010000011">
    <property type="protein sequence ID" value="KAJ8033019.1"/>
    <property type="molecule type" value="Genomic_DNA"/>
</dbReference>
<dbReference type="PROSITE" id="PS51125">
    <property type="entry name" value="NHL"/>
    <property type="match status" value="5"/>
</dbReference>
<feature type="repeat" description="NHL" evidence="6">
    <location>
        <begin position="588"/>
        <end position="628"/>
    </location>
</feature>
<proteinExistence type="predicted"/>
<feature type="compositionally biased region" description="Low complexity" evidence="7">
    <location>
        <begin position="400"/>
        <end position="425"/>
    </location>
</feature>
<dbReference type="PROSITE" id="PS50089">
    <property type="entry name" value="ZF_RING_2"/>
    <property type="match status" value="1"/>
</dbReference>
<feature type="region of interest" description="Disordered" evidence="7">
    <location>
        <begin position="283"/>
        <end position="351"/>
    </location>
</feature>
<dbReference type="InterPro" id="IPR013083">
    <property type="entry name" value="Znf_RING/FYVE/PHD"/>
</dbReference>
<feature type="region of interest" description="Disordered" evidence="7">
    <location>
        <begin position="363"/>
        <end position="469"/>
    </location>
</feature>
<evidence type="ECO:0000256" key="4">
    <source>
        <dbReference type="ARBA" id="ARBA00022833"/>
    </source>
</evidence>
<dbReference type="Proteomes" id="UP001152320">
    <property type="component" value="Chromosome 11"/>
</dbReference>
<dbReference type="Pfam" id="PF13445">
    <property type="entry name" value="zf-RING_UBOX"/>
    <property type="match status" value="1"/>
</dbReference>
<evidence type="ECO:0000313" key="9">
    <source>
        <dbReference type="EMBL" id="KAJ8033019.1"/>
    </source>
</evidence>
<dbReference type="InterPro" id="IPR011042">
    <property type="entry name" value="6-blade_b-propeller_TolB-like"/>
</dbReference>
<evidence type="ECO:0000256" key="5">
    <source>
        <dbReference type="PROSITE-ProRule" id="PRU00175"/>
    </source>
</evidence>
<sequence length="769" mass="84256">MAEDLQRILECPMCLEFYDGNQRVPKLLQCQHTFCFPCISQLEKRHIITCPQCRQDQHCPPGGAAKIANNFTMLALVEVHQKSATKSPGVRRSSLESSPQSVVPSPVAQPQVSENVRNAIANLAQKLQERSNVIKSFDNKEQKTKESFLSVKKEIEANFDLRIKDLIARRDTLIKQLGEIGKEELNFIQAQKSSALQYLTKFQDDFLKMKQIFQSGATPSEMQLMQLLNMCQGYYRQIDDYALNVDKRTCDLSYSSPTLEQLLISINSYGCLTVTKQNKSLIKTSGEELSPQSIQSPTRSTTSNPFQSPGHIENRYESHQNQHQSMPVSTPTFNRATYSPPTSQGNPRSASMTRHLSLDMATSHSFDPQTSHSSPMTSASHSQRRRPMSTSFSTNVLSTTLEENASSNASSPSSTRSSSPALNLSGPVNRSRSSPSLAHMQGGTPLRPSPVTSLATNHMQGGTSHLSTSVVSPVTNHMRRVSNSGTNGALVNIIGPDVTGRSIFEKPSGVSPLAGGMLAIVDEIKHCLMIVTDKGQMVQVLGSQGNGVGEFQFPKAICTSPDGNYIISDWWNHRIQIWDRQGRSLGHFGTRGNGQHHLNGPVGVACDPHSNIFVCDFNNHCVKVFTNEGKFTRQIGKEGTRDGHFLNPSGIALSSTGEVLVTDSGKHCVQVFTMGGTYLYRFGDWGAEPGQLNCPSGIAVGQHGYIYVANRGNHRIEVFNPSGSYAKCYGTHGSEVGQFDEPMGITVLEDGRIAVCDSGNKRIQMVLPG</sequence>
<dbReference type="Gene3D" id="2.120.10.30">
    <property type="entry name" value="TolB, C-terminal domain"/>
    <property type="match status" value="3"/>
</dbReference>
<dbReference type="GO" id="GO:0043161">
    <property type="term" value="P:proteasome-mediated ubiquitin-dependent protein catabolic process"/>
    <property type="evidence" value="ECO:0007669"/>
    <property type="project" value="TreeGrafter"/>
</dbReference>
<dbReference type="AlphaFoldDB" id="A0A9Q1BUV5"/>
<keyword evidence="3 5" id="KW-0863">Zinc-finger</keyword>
<dbReference type="Pfam" id="PF01436">
    <property type="entry name" value="NHL"/>
    <property type="match status" value="5"/>
</dbReference>
<dbReference type="OrthoDB" id="342730at2759"/>
<dbReference type="PANTHER" id="PTHR24104">
    <property type="entry name" value="E3 UBIQUITIN-PROTEIN LIGASE NHLRC1-RELATED"/>
    <property type="match status" value="1"/>
</dbReference>
<keyword evidence="2" id="KW-0677">Repeat</keyword>
<feature type="compositionally biased region" description="Polar residues" evidence="7">
    <location>
        <begin position="290"/>
        <end position="307"/>
    </location>
</feature>
<dbReference type="PANTHER" id="PTHR24104:SF47">
    <property type="entry name" value="E3 UBIQUITIN-PROTEIN LIGASE NHLRC1"/>
    <property type="match status" value="1"/>
</dbReference>
<feature type="domain" description="RING-type" evidence="8">
    <location>
        <begin position="11"/>
        <end position="54"/>
    </location>
</feature>
<evidence type="ECO:0000313" key="10">
    <source>
        <dbReference type="Proteomes" id="UP001152320"/>
    </source>
</evidence>
<gene>
    <name evidence="9" type="ORF">HOLleu_23138</name>
</gene>
<feature type="compositionally biased region" description="Low complexity" evidence="7">
    <location>
        <begin position="370"/>
        <end position="381"/>
    </location>
</feature>
<keyword evidence="1" id="KW-0479">Metal-binding</keyword>
<feature type="compositionally biased region" description="Polar residues" evidence="7">
    <location>
        <begin position="450"/>
        <end position="469"/>
    </location>
</feature>
<evidence type="ECO:0000256" key="2">
    <source>
        <dbReference type="ARBA" id="ARBA00022737"/>
    </source>
</evidence>
<dbReference type="SUPFAM" id="SSF101898">
    <property type="entry name" value="NHL repeat"/>
    <property type="match status" value="1"/>
</dbReference>
<dbReference type="GO" id="GO:0008270">
    <property type="term" value="F:zinc ion binding"/>
    <property type="evidence" value="ECO:0007669"/>
    <property type="project" value="UniProtKB-KW"/>
</dbReference>